<reference evidence="1 2" key="2">
    <citation type="journal article" date="2014" name="PLoS ONE">
        <title>Evolution of mitochondria reconstructed from the energy metabolism of living bacteria.</title>
        <authorList>
            <person name="Degli Esposti M."/>
            <person name="Chouaia B."/>
            <person name="Comandatore F."/>
            <person name="Crotti E."/>
            <person name="Sassera D."/>
            <person name="Lievens P.M."/>
            <person name="Daffonchio D."/>
            <person name="Bandi C."/>
        </authorList>
    </citation>
    <scope>NUCLEOTIDE SEQUENCE [LARGE SCALE GENOMIC DNA]</scope>
    <source>
        <strain evidence="1 2">SF2.1</strain>
    </source>
</reference>
<sequence length="65" mass="7037">MRIVKGDGRVDQGVRSCHQASFVWSHKIIGFVLIPVPKSPCETSAIQNCRPTAASVAGIEQIRCS</sequence>
<gene>
    <name evidence="1" type="ORF">ASAP_0261</name>
</gene>
<dbReference type="EMBL" id="CBLX010000003">
    <property type="protein sequence ID" value="CDG38306.1"/>
    <property type="molecule type" value="Genomic_DNA"/>
</dbReference>
<accession>A0A060QGB6</accession>
<organism evidence="1 2">
    <name type="scientific">Asaia bogorensis</name>
    <dbReference type="NCBI Taxonomy" id="91915"/>
    <lineage>
        <taxon>Bacteria</taxon>
        <taxon>Pseudomonadati</taxon>
        <taxon>Pseudomonadota</taxon>
        <taxon>Alphaproteobacteria</taxon>
        <taxon>Acetobacterales</taxon>
        <taxon>Acetobacteraceae</taxon>
        <taxon>Asaia</taxon>
    </lineage>
</organism>
<evidence type="ECO:0000313" key="2">
    <source>
        <dbReference type="Proteomes" id="UP000027583"/>
    </source>
</evidence>
<reference evidence="1 2" key="1">
    <citation type="journal article" date="2014" name="Genome Biol. Evol.">
        <title>Acetic acid bacteria genomes reveal functional traits for adaptation to life in insect guts.</title>
        <authorList>
            <person name="Chouaia B."/>
            <person name="Gaiarsa S."/>
            <person name="Crotti E."/>
            <person name="Comandatore F."/>
            <person name="Degli Esposti M."/>
            <person name="Ricci I."/>
            <person name="Alma A."/>
            <person name="Favia G."/>
            <person name="Bandi C."/>
            <person name="Daffonchio D."/>
        </authorList>
    </citation>
    <scope>NUCLEOTIDE SEQUENCE [LARGE SCALE GENOMIC DNA]</scope>
    <source>
        <strain evidence="1 2">SF2.1</strain>
    </source>
</reference>
<protein>
    <submittedName>
        <fullName evidence="1">Uncharacterized protein</fullName>
    </submittedName>
</protein>
<evidence type="ECO:0000313" key="1">
    <source>
        <dbReference type="EMBL" id="CDG38306.1"/>
    </source>
</evidence>
<name>A0A060QGB6_9PROT</name>
<proteinExistence type="predicted"/>
<comment type="caution">
    <text evidence="1">The sequence shown here is derived from an EMBL/GenBank/DDBJ whole genome shotgun (WGS) entry which is preliminary data.</text>
</comment>
<dbReference type="Proteomes" id="UP000027583">
    <property type="component" value="Unassembled WGS sequence"/>
</dbReference>
<dbReference type="AlphaFoldDB" id="A0A060QGB6"/>